<dbReference type="RefSeq" id="WP_263340383.1">
    <property type="nucleotide sequence ID" value="NZ_JAOVQO010000028.1"/>
</dbReference>
<protein>
    <submittedName>
        <fullName evidence="3">Uncharacterized protein</fullName>
    </submittedName>
</protein>
<dbReference type="Pfam" id="PF05838">
    <property type="entry name" value="Glyco_hydro_108"/>
    <property type="match status" value="1"/>
</dbReference>
<evidence type="ECO:0000313" key="4">
    <source>
        <dbReference type="Proteomes" id="UP001209535"/>
    </source>
</evidence>
<dbReference type="EMBL" id="JAOVQO010000028">
    <property type="protein sequence ID" value="MCU9850366.1"/>
    <property type="molecule type" value="Genomic_DNA"/>
</dbReference>
<dbReference type="CDD" id="cd13926">
    <property type="entry name" value="N-acetylmuramidase_GH108"/>
    <property type="match status" value="1"/>
</dbReference>
<dbReference type="SUPFAM" id="SSF53955">
    <property type="entry name" value="Lysozyme-like"/>
    <property type="match status" value="1"/>
</dbReference>
<dbReference type="InterPro" id="IPR023346">
    <property type="entry name" value="Lysozyme-like_dom_sf"/>
</dbReference>
<dbReference type="Pfam" id="PF09374">
    <property type="entry name" value="PG_binding_3"/>
    <property type="match status" value="1"/>
</dbReference>
<dbReference type="Proteomes" id="UP001209535">
    <property type="component" value="Unassembled WGS sequence"/>
</dbReference>
<gene>
    <name evidence="3" type="ORF">OEZ60_20485</name>
</gene>
<proteinExistence type="predicted"/>
<sequence>MAKADNFDHAFRLVIGEEGAYSNDARDPGGETKYGIAKRYHPDVDIPSLTIAGAKAIYRRDYWDAAGCGLLGWPVAYVFFDAVVNMGLKTAVKLMQEALGEVADGVIGPRTRRAMQRQGDDPELVVRFQAERALYYASRAHFDTYGRGWLRRVIRGAMAAINPEVAS</sequence>
<evidence type="ECO:0000313" key="3">
    <source>
        <dbReference type="EMBL" id="MCU9850366.1"/>
    </source>
</evidence>
<name>A0ABT2X8U2_9RHOB</name>
<evidence type="ECO:0000259" key="2">
    <source>
        <dbReference type="Pfam" id="PF09374"/>
    </source>
</evidence>
<evidence type="ECO:0000259" key="1">
    <source>
        <dbReference type="Pfam" id="PF05838"/>
    </source>
</evidence>
<comment type="caution">
    <text evidence="3">The sequence shown here is derived from an EMBL/GenBank/DDBJ whole genome shotgun (WGS) entry which is preliminary data.</text>
</comment>
<accession>A0ABT2X8U2</accession>
<keyword evidence="4" id="KW-1185">Reference proteome</keyword>
<dbReference type="InterPro" id="IPR018537">
    <property type="entry name" value="Peptidoglycan-bd_3"/>
</dbReference>
<dbReference type="InterPro" id="IPR008565">
    <property type="entry name" value="TtsA-like_GH18_dom"/>
</dbReference>
<reference evidence="3 4" key="1">
    <citation type="submission" date="2022-10" db="EMBL/GenBank/DDBJ databases">
        <title>Defluviimonas sp. nov., isolated from ocean surface sediments.</title>
        <authorList>
            <person name="He W."/>
            <person name="Wang L."/>
            <person name="Zhang D.-F."/>
        </authorList>
    </citation>
    <scope>NUCLEOTIDE SEQUENCE [LARGE SCALE GENOMIC DNA]</scope>
    <source>
        <strain evidence="3 4">WL0024</strain>
    </source>
</reference>
<feature type="domain" description="TtsA-like Glycoside hydrolase family 108" evidence="1">
    <location>
        <begin position="12"/>
        <end position="87"/>
    </location>
</feature>
<dbReference type="Gene3D" id="1.20.141.10">
    <property type="entry name" value="Chitosanase, subunit A, domain 1"/>
    <property type="match status" value="1"/>
</dbReference>
<organism evidence="3 4">
    <name type="scientific">Albidovulum salinarum</name>
    <dbReference type="NCBI Taxonomy" id="2984153"/>
    <lineage>
        <taxon>Bacteria</taxon>
        <taxon>Pseudomonadati</taxon>
        <taxon>Pseudomonadota</taxon>
        <taxon>Alphaproteobacteria</taxon>
        <taxon>Rhodobacterales</taxon>
        <taxon>Paracoccaceae</taxon>
        <taxon>Albidovulum</taxon>
    </lineage>
</organism>
<feature type="domain" description="Peptidoglycan binding" evidence="2">
    <location>
        <begin position="91"/>
        <end position="152"/>
    </location>
</feature>